<evidence type="ECO:0000256" key="2">
    <source>
        <dbReference type="ARBA" id="ARBA00022679"/>
    </source>
</evidence>
<dbReference type="CDD" id="cd18610">
    <property type="entry name" value="GH130_BT3780-like"/>
    <property type="match status" value="1"/>
</dbReference>
<dbReference type="InterPro" id="IPR023296">
    <property type="entry name" value="Glyco_hydro_beta-prop_sf"/>
</dbReference>
<comment type="similarity">
    <text evidence="3">Belongs to the glycosyl hydrolase 130 family.</text>
</comment>
<evidence type="ECO:0000313" key="4">
    <source>
        <dbReference type="EMBL" id="MDI9259765.1"/>
    </source>
</evidence>
<keyword evidence="4" id="KW-0378">Hydrolase</keyword>
<reference evidence="4 5" key="1">
    <citation type="submission" date="2023-04" db="EMBL/GenBank/DDBJ databases">
        <title>A. sendaiensis sub sp. chiapanensis a novel subspecie with specific adaptation in bacterial cell wall isolated from an active volcano.</title>
        <authorList>
            <person name="Alvarez Gutierrez P.E."/>
            <person name="Ortiz Cortes L.Y."/>
        </authorList>
    </citation>
    <scope>NUCLEOTIDE SEQUENCE [LARGE SCALE GENOMIC DNA]</scope>
    <source>
        <strain evidence="4 5">PA2</strain>
    </source>
</reference>
<dbReference type="PANTHER" id="PTHR34106">
    <property type="entry name" value="GLYCOSIDASE"/>
    <property type="match status" value="1"/>
</dbReference>
<evidence type="ECO:0000256" key="3">
    <source>
        <dbReference type="ARBA" id="ARBA00024356"/>
    </source>
</evidence>
<dbReference type="GO" id="GO:0016787">
    <property type="term" value="F:hydrolase activity"/>
    <property type="evidence" value="ECO:0007669"/>
    <property type="project" value="UniProtKB-KW"/>
</dbReference>
<keyword evidence="1" id="KW-0328">Glycosyltransferase</keyword>
<evidence type="ECO:0000256" key="1">
    <source>
        <dbReference type="ARBA" id="ARBA00022676"/>
    </source>
</evidence>
<dbReference type="SUPFAM" id="SSF75005">
    <property type="entry name" value="Arabinanase/levansucrase/invertase"/>
    <property type="match status" value="1"/>
</dbReference>
<keyword evidence="5" id="KW-1185">Reference proteome</keyword>
<comment type="caution">
    <text evidence="4">The sequence shown here is derived from an EMBL/GenBank/DDBJ whole genome shotgun (WGS) entry which is preliminary data.</text>
</comment>
<sequence length="313" mass="35463">MVEQTIAKNIVDFRFSKYEGNPVLEPGPRDWEQKDVFNPTAVVHEGKVYMFYRAEDFQGMGIWNGTSRIGLAISEDGFSFHKLDHPILEPSEPYELPGGCEDPRITKIDGRYYMTYTAFDGVTARLCLASSDDLIHWQKYGCMLPGFRGEKDAEWSKAGAILPQKVQNRYWMYFGEGYVYLAFSEDLVTWSVLPEPVLTPRGRGYFDADLVEPGPSPFVTEDGIVLLYNGAVELAPGHPPRRRYAAGVAVYSLNDPSRLVYRSEVPFLEPDTEMERRGQVDNVVFIEGYIAFNGQELLYYGMADSRIGVAVRK</sequence>
<name>A0ABT6XXE3_ALISE</name>
<proteinExistence type="inferred from homology"/>
<dbReference type="PIRSF" id="PIRSF016202">
    <property type="entry name" value="PH1107"/>
    <property type="match status" value="1"/>
</dbReference>
<organism evidence="4 5">
    <name type="scientific">Alicyclobacillus sendaiensis PA2</name>
    <dbReference type="NCBI Taxonomy" id="3029425"/>
    <lineage>
        <taxon>Bacteria</taxon>
        <taxon>Bacillati</taxon>
        <taxon>Bacillota</taxon>
        <taxon>Bacilli</taxon>
        <taxon>Bacillales</taxon>
        <taxon>Alicyclobacillaceae</taxon>
        <taxon>Alicyclobacillus</taxon>
    </lineage>
</organism>
<keyword evidence="2" id="KW-0808">Transferase</keyword>
<dbReference type="Gene3D" id="2.115.10.20">
    <property type="entry name" value="Glycosyl hydrolase domain, family 43"/>
    <property type="match status" value="1"/>
</dbReference>
<dbReference type="Pfam" id="PF04041">
    <property type="entry name" value="Glyco_hydro_130"/>
    <property type="match status" value="1"/>
</dbReference>
<protein>
    <submittedName>
        <fullName evidence="4">Glycoside hydrolase family 130 protein</fullName>
    </submittedName>
</protein>
<dbReference type="PANTHER" id="PTHR34106:SF5">
    <property type="entry name" value="GLYCOSIDASE"/>
    <property type="match status" value="1"/>
</dbReference>
<dbReference type="RefSeq" id="WP_283203305.1">
    <property type="nucleotide sequence ID" value="NZ_JASGCB010000007.1"/>
</dbReference>
<gene>
    <name evidence="4" type="ORF">QID03_06145</name>
</gene>
<accession>A0ABT6XXE3</accession>
<dbReference type="EMBL" id="JASGCB010000007">
    <property type="protein sequence ID" value="MDI9259765.1"/>
    <property type="molecule type" value="Genomic_DNA"/>
</dbReference>
<dbReference type="InterPro" id="IPR007184">
    <property type="entry name" value="Mannoside_phosphorylase"/>
</dbReference>
<dbReference type="Proteomes" id="UP001529245">
    <property type="component" value="Unassembled WGS sequence"/>
</dbReference>
<evidence type="ECO:0000313" key="5">
    <source>
        <dbReference type="Proteomes" id="UP001529245"/>
    </source>
</evidence>